<protein>
    <submittedName>
        <fullName evidence="1">Uncharacterized protein</fullName>
    </submittedName>
</protein>
<proteinExistence type="predicted"/>
<organism evidence="1">
    <name type="scientific">Rhizophora mucronata</name>
    <name type="common">Asiatic mangrove</name>
    <dbReference type="NCBI Taxonomy" id="61149"/>
    <lineage>
        <taxon>Eukaryota</taxon>
        <taxon>Viridiplantae</taxon>
        <taxon>Streptophyta</taxon>
        <taxon>Embryophyta</taxon>
        <taxon>Tracheophyta</taxon>
        <taxon>Spermatophyta</taxon>
        <taxon>Magnoliopsida</taxon>
        <taxon>eudicotyledons</taxon>
        <taxon>Gunneridae</taxon>
        <taxon>Pentapetalae</taxon>
        <taxon>rosids</taxon>
        <taxon>fabids</taxon>
        <taxon>Malpighiales</taxon>
        <taxon>Rhizophoraceae</taxon>
        <taxon>Rhizophora</taxon>
    </lineage>
</organism>
<evidence type="ECO:0000313" key="1">
    <source>
        <dbReference type="EMBL" id="MBX54586.1"/>
    </source>
</evidence>
<reference evidence="1" key="1">
    <citation type="submission" date="2018-02" db="EMBL/GenBank/DDBJ databases">
        <title>Rhizophora mucronata_Transcriptome.</title>
        <authorList>
            <person name="Meera S.P."/>
            <person name="Sreeshan A."/>
            <person name="Augustine A."/>
        </authorList>
    </citation>
    <scope>NUCLEOTIDE SEQUENCE</scope>
    <source>
        <tissue evidence="1">Leaf</tissue>
    </source>
</reference>
<dbReference type="EMBL" id="GGEC01074102">
    <property type="protein sequence ID" value="MBX54586.1"/>
    <property type="molecule type" value="Transcribed_RNA"/>
</dbReference>
<sequence length="29" mass="3187">MPFQLLSHNNPSLSSLALVYSHVTPAYKA</sequence>
<accession>A0A2P2PIP1</accession>
<name>A0A2P2PIP1_RHIMU</name>
<dbReference type="AlphaFoldDB" id="A0A2P2PIP1"/>